<feature type="domain" description="HAT C-terminal dimerisation" evidence="1">
    <location>
        <begin position="385"/>
        <end position="449"/>
    </location>
</feature>
<dbReference type="GO" id="GO:0046983">
    <property type="term" value="F:protein dimerization activity"/>
    <property type="evidence" value="ECO:0007669"/>
    <property type="project" value="InterPro"/>
</dbReference>
<reference evidence="2" key="1">
    <citation type="submission" date="2023-08" db="EMBL/GenBank/DDBJ databases">
        <authorList>
            <person name="Alioto T."/>
            <person name="Alioto T."/>
            <person name="Gomez Garrido J."/>
        </authorList>
    </citation>
    <scope>NUCLEOTIDE SEQUENCE</scope>
</reference>
<gene>
    <name evidence="2" type="ORF">XNOV1_A002150</name>
</gene>
<protein>
    <submittedName>
        <fullName evidence="2">Uncharacterized protein LOC111859658</fullName>
    </submittedName>
</protein>
<organism evidence="2 3">
    <name type="scientific">Xyrichtys novacula</name>
    <name type="common">Pearly razorfish</name>
    <name type="synonym">Hemipteronotus novacula</name>
    <dbReference type="NCBI Taxonomy" id="13765"/>
    <lineage>
        <taxon>Eukaryota</taxon>
        <taxon>Metazoa</taxon>
        <taxon>Chordata</taxon>
        <taxon>Craniata</taxon>
        <taxon>Vertebrata</taxon>
        <taxon>Euteleostomi</taxon>
        <taxon>Actinopterygii</taxon>
        <taxon>Neopterygii</taxon>
        <taxon>Teleostei</taxon>
        <taxon>Neoteleostei</taxon>
        <taxon>Acanthomorphata</taxon>
        <taxon>Eupercaria</taxon>
        <taxon>Labriformes</taxon>
        <taxon>Labridae</taxon>
        <taxon>Xyrichtys</taxon>
    </lineage>
</organism>
<dbReference type="Proteomes" id="UP001178508">
    <property type="component" value="Chromosome 1"/>
</dbReference>
<sequence>MIKMWGPWNIVLSPAFLACPILGQTAFHSSLSSLVRSSAKRMLHLGGVSAGDAATLYDSILRVIIDDKMLPTDKLASFASDGAAVMIGRKAGVGKRLQDSFPGLITVQCVAHCLNLAVSDYIKGQRAVHYLTKYARTVGTIFWFYQASSIRTSSLKDMERLFELPQIKLQGGNASRWESNKEATDVMRRILPALIADLSLQARNEPTAQGLHSFVKDKFFPPALCLMQLVHEKIHRQFLVFQKRNLFFSQVEQEVTVLKSSLAQLKESNMVKDRWQAWLQSDAGLKPLQEEVPAYFQDDVWESFKNTVMEPFLTALTENIDTRFPNTGSLSVFNVFSPRQILSNSSTEYGDAEMRTPAEEFPRLREFDLPSEWSSYRLRVGSPDLKTKSLEEVLLWLVSAESAELYPTLSLAAAIALTAPVQTADVERLFSALKIVKTPLRNRLKERHLDFCCKVAIDGPDQEALDYKECMRRFYRIKKRRLKCYVSSCEMCE</sequence>
<dbReference type="InterPro" id="IPR012337">
    <property type="entry name" value="RNaseH-like_sf"/>
</dbReference>
<evidence type="ECO:0000259" key="1">
    <source>
        <dbReference type="Pfam" id="PF05699"/>
    </source>
</evidence>
<evidence type="ECO:0000313" key="2">
    <source>
        <dbReference type="EMBL" id="CAJ1048594.1"/>
    </source>
</evidence>
<evidence type="ECO:0000313" key="3">
    <source>
        <dbReference type="Proteomes" id="UP001178508"/>
    </source>
</evidence>
<keyword evidence="3" id="KW-1185">Reference proteome</keyword>
<name>A0AAV1EIN3_XYRNO</name>
<dbReference type="AlphaFoldDB" id="A0AAV1EIN3"/>
<dbReference type="PANTHER" id="PTHR46880">
    <property type="entry name" value="RAS-ASSOCIATING DOMAIN-CONTAINING PROTEIN"/>
    <property type="match status" value="1"/>
</dbReference>
<dbReference type="PROSITE" id="PS51257">
    <property type="entry name" value="PROKAR_LIPOPROTEIN"/>
    <property type="match status" value="1"/>
</dbReference>
<dbReference type="EMBL" id="OY660864">
    <property type="protein sequence ID" value="CAJ1048594.1"/>
    <property type="molecule type" value="Genomic_DNA"/>
</dbReference>
<proteinExistence type="predicted"/>
<dbReference type="PANTHER" id="PTHR46880:SF5">
    <property type="entry name" value="DUF4371 DOMAIN-CONTAINING PROTEIN"/>
    <property type="match status" value="1"/>
</dbReference>
<accession>A0AAV1EIN3</accession>
<dbReference type="SUPFAM" id="SSF53098">
    <property type="entry name" value="Ribonuclease H-like"/>
    <property type="match status" value="1"/>
</dbReference>
<dbReference type="InterPro" id="IPR008906">
    <property type="entry name" value="HATC_C_dom"/>
</dbReference>
<dbReference type="Pfam" id="PF05699">
    <property type="entry name" value="Dimer_Tnp_hAT"/>
    <property type="match status" value="1"/>
</dbReference>